<dbReference type="Proteomes" id="UP001314263">
    <property type="component" value="Unassembled WGS sequence"/>
</dbReference>
<protein>
    <submittedName>
        <fullName evidence="4">Uncharacterized protein</fullName>
    </submittedName>
</protein>
<accession>A0AAV1IDQ6</accession>
<dbReference type="PANTHER" id="PTHR46647">
    <property type="entry name" value="RAB9 EFFECTOR PROTEIN WITH KELCH MOTIFS"/>
    <property type="match status" value="1"/>
</dbReference>
<feature type="compositionally biased region" description="Pro residues" evidence="3">
    <location>
        <begin position="248"/>
        <end position="259"/>
    </location>
</feature>
<keyword evidence="1" id="KW-0880">Kelch repeat</keyword>
<organism evidence="4 5">
    <name type="scientific">Coccomyxa viridis</name>
    <dbReference type="NCBI Taxonomy" id="1274662"/>
    <lineage>
        <taxon>Eukaryota</taxon>
        <taxon>Viridiplantae</taxon>
        <taxon>Chlorophyta</taxon>
        <taxon>core chlorophytes</taxon>
        <taxon>Trebouxiophyceae</taxon>
        <taxon>Trebouxiophyceae incertae sedis</taxon>
        <taxon>Coccomyxaceae</taxon>
        <taxon>Coccomyxa</taxon>
    </lineage>
</organism>
<dbReference type="PANTHER" id="PTHR46647:SF1">
    <property type="entry name" value="RAB9 EFFECTOR PROTEIN WITH KELCH MOTIFS"/>
    <property type="match status" value="1"/>
</dbReference>
<evidence type="ECO:0000256" key="2">
    <source>
        <dbReference type="ARBA" id="ARBA00022737"/>
    </source>
</evidence>
<comment type="caution">
    <text evidence="4">The sequence shown here is derived from an EMBL/GenBank/DDBJ whole genome shotgun (WGS) entry which is preliminary data.</text>
</comment>
<evidence type="ECO:0000313" key="4">
    <source>
        <dbReference type="EMBL" id="CAK0784931.1"/>
    </source>
</evidence>
<dbReference type="InterPro" id="IPR052124">
    <property type="entry name" value="Rab9_kelch_effector"/>
</dbReference>
<dbReference type="InterPro" id="IPR011043">
    <property type="entry name" value="Gal_Oxase/kelch_b-propeller"/>
</dbReference>
<dbReference type="SUPFAM" id="SSF50965">
    <property type="entry name" value="Galactose oxidase, central domain"/>
    <property type="match status" value="1"/>
</dbReference>
<dbReference type="Gene3D" id="2.120.10.80">
    <property type="entry name" value="Kelch-type beta propeller"/>
    <property type="match status" value="3"/>
</dbReference>
<evidence type="ECO:0000313" key="5">
    <source>
        <dbReference type="Proteomes" id="UP001314263"/>
    </source>
</evidence>
<keyword evidence="5" id="KW-1185">Reference proteome</keyword>
<name>A0AAV1IDQ6_9CHLO</name>
<feature type="region of interest" description="Disordered" evidence="3">
    <location>
        <begin position="248"/>
        <end position="268"/>
    </location>
</feature>
<proteinExistence type="predicted"/>
<evidence type="ECO:0000256" key="1">
    <source>
        <dbReference type="ARBA" id="ARBA00022441"/>
    </source>
</evidence>
<evidence type="ECO:0000256" key="3">
    <source>
        <dbReference type="SAM" id="MobiDB-lite"/>
    </source>
</evidence>
<dbReference type="Pfam" id="PF24681">
    <property type="entry name" value="Kelch_KLHDC2_KLHL20_DRC7"/>
    <property type="match status" value="1"/>
</dbReference>
<gene>
    <name evidence="4" type="ORF">CVIRNUC_008136</name>
</gene>
<dbReference type="AlphaFoldDB" id="A0AAV1IDQ6"/>
<dbReference type="EMBL" id="CAUYUE010000011">
    <property type="protein sequence ID" value="CAK0784931.1"/>
    <property type="molecule type" value="Genomic_DNA"/>
</dbReference>
<keyword evidence="2" id="KW-0677">Repeat</keyword>
<reference evidence="4 5" key="1">
    <citation type="submission" date="2023-10" db="EMBL/GenBank/DDBJ databases">
        <authorList>
            <person name="Maclean D."/>
            <person name="Macfadyen A."/>
        </authorList>
    </citation>
    <scope>NUCLEOTIDE SEQUENCE [LARGE SCALE GENOMIC DNA]</scope>
</reference>
<sequence>MSTRDEQSSILEGHWTLPQVQSNGQVPPARGGHASVAVGTKVIVFGGANRAATPFTDLWVLETDGGQYVWSLVAVVMGPGVNLTARTGASMTAIGHEVYLYGGQDPVTGVCFDDILILDTKTWRWSTVEVESGKPPARHSHCTGLFKGICLLVFGGAGMHGTLGDIWIFNTGDKTWITPVAEGKPPCPREMHTGTMITDGRMLVFGGRSPAGQVLCDFSVFDGDRGIWVESVPTPHFLCCHSAVPFPQAPPTPSPPSPSPLEGTSSSTLDQALRDSSTNGMLANGAAHREHPFASASAQPQQQTLCLLFGGFTGGGVDGTMLAVDAASSTIEVCDRGPKDIGDMSLRPLPRFAHSAVVVPSSFCGKHSMEVVIFGGVSPDADFNDTAVWRPGLSRIEDNEETDIMEEQ</sequence>
<dbReference type="InterPro" id="IPR015915">
    <property type="entry name" value="Kelch-typ_b-propeller"/>
</dbReference>